<proteinExistence type="predicted"/>
<gene>
    <name evidence="1" type="ORF">B0H17DRAFT_1143991</name>
</gene>
<organism evidence="1 2">
    <name type="scientific">Mycena rosella</name>
    <name type="common">Pink bonnet</name>
    <name type="synonym">Agaricus rosellus</name>
    <dbReference type="NCBI Taxonomy" id="1033263"/>
    <lineage>
        <taxon>Eukaryota</taxon>
        <taxon>Fungi</taxon>
        <taxon>Dikarya</taxon>
        <taxon>Basidiomycota</taxon>
        <taxon>Agaricomycotina</taxon>
        <taxon>Agaricomycetes</taxon>
        <taxon>Agaricomycetidae</taxon>
        <taxon>Agaricales</taxon>
        <taxon>Marasmiineae</taxon>
        <taxon>Mycenaceae</taxon>
        <taxon>Mycena</taxon>
    </lineage>
</organism>
<dbReference type="EMBL" id="JARKIE010000231">
    <property type="protein sequence ID" value="KAJ7663582.1"/>
    <property type="molecule type" value="Genomic_DNA"/>
</dbReference>
<evidence type="ECO:0000313" key="1">
    <source>
        <dbReference type="EMBL" id="KAJ7663582.1"/>
    </source>
</evidence>
<sequence>MGICPHQCNLAQEWKEDHLTCPKHLDAIASLPAPDATPVAAGTQLETWNPVPAQRATFGLASMFAESDSDNDRSPRPHTRLQDIMMDGDQFYDLDRNQMFFSAGMQHDWHTECQELIDGIRNLDYYDHTVFGKMSSRSAGEDLTMSDAMAALVDMSKNKLNLVGQAIDDPTGLESDEEDEEEAEYSHNYSEWSPHGSKAMFMLDLLDNLAWLRLSDNQLKTIIWVMHECRTPDVPLFSALRKKQAQLPAKVNIKTTRHVSAFGNEFYMNHPAELLALDWANPLVREFIQV</sequence>
<accession>A0AAD7CUH5</accession>
<protein>
    <submittedName>
        <fullName evidence="1">Uncharacterized protein</fullName>
    </submittedName>
</protein>
<evidence type="ECO:0000313" key="2">
    <source>
        <dbReference type="Proteomes" id="UP001221757"/>
    </source>
</evidence>
<comment type="caution">
    <text evidence="1">The sequence shown here is derived from an EMBL/GenBank/DDBJ whole genome shotgun (WGS) entry which is preliminary data.</text>
</comment>
<name>A0AAD7CUH5_MYCRO</name>
<dbReference type="AlphaFoldDB" id="A0AAD7CUH5"/>
<reference evidence="1" key="1">
    <citation type="submission" date="2023-03" db="EMBL/GenBank/DDBJ databases">
        <title>Massive genome expansion in bonnet fungi (Mycena s.s.) driven by repeated elements and novel gene families across ecological guilds.</title>
        <authorList>
            <consortium name="Lawrence Berkeley National Laboratory"/>
            <person name="Harder C.B."/>
            <person name="Miyauchi S."/>
            <person name="Viragh M."/>
            <person name="Kuo A."/>
            <person name="Thoen E."/>
            <person name="Andreopoulos B."/>
            <person name="Lu D."/>
            <person name="Skrede I."/>
            <person name="Drula E."/>
            <person name="Henrissat B."/>
            <person name="Morin E."/>
            <person name="Kohler A."/>
            <person name="Barry K."/>
            <person name="LaButti K."/>
            <person name="Morin E."/>
            <person name="Salamov A."/>
            <person name="Lipzen A."/>
            <person name="Mereny Z."/>
            <person name="Hegedus B."/>
            <person name="Baldrian P."/>
            <person name="Stursova M."/>
            <person name="Weitz H."/>
            <person name="Taylor A."/>
            <person name="Grigoriev I.V."/>
            <person name="Nagy L.G."/>
            <person name="Martin F."/>
            <person name="Kauserud H."/>
        </authorList>
    </citation>
    <scope>NUCLEOTIDE SEQUENCE</scope>
    <source>
        <strain evidence="1">CBHHK067</strain>
    </source>
</reference>
<keyword evidence="2" id="KW-1185">Reference proteome</keyword>
<dbReference type="Proteomes" id="UP001221757">
    <property type="component" value="Unassembled WGS sequence"/>
</dbReference>